<reference evidence="3" key="1">
    <citation type="journal article" date="2019" name="Int. J. Syst. Evol. Microbiol.">
        <title>The Global Catalogue of Microorganisms (GCM) 10K type strain sequencing project: providing services to taxonomists for standard genome sequencing and annotation.</title>
        <authorList>
            <consortium name="The Broad Institute Genomics Platform"/>
            <consortium name="The Broad Institute Genome Sequencing Center for Infectious Disease"/>
            <person name="Wu L."/>
            <person name="Ma J."/>
        </authorList>
    </citation>
    <scope>NUCLEOTIDE SEQUENCE [LARGE SCALE GENOMIC DNA]</scope>
    <source>
        <strain evidence="3">CGMCC 1.10188</strain>
    </source>
</reference>
<keyword evidence="3" id="KW-1185">Reference proteome</keyword>
<dbReference type="Proteomes" id="UP000603352">
    <property type="component" value="Unassembled WGS sequence"/>
</dbReference>
<dbReference type="InterPro" id="IPR029058">
    <property type="entry name" value="AB_hydrolase_fold"/>
</dbReference>
<dbReference type="PRINTS" id="PR00111">
    <property type="entry name" value="ABHYDROLASE"/>
</dbReference>
<feature type="domain" description="AB hydrolase-1" evidence="1">
    <location>
        <begin position="36"/>
        <end position="277"/>
    </location>
</feature>
<dbReference type="RefSeq" id="WP_188576309.1">
    <property type="nucleotide sequence ID" value="NZ_BMDZ01000012.1"/>
</dbReference>
<dbReference type="PANTHER" id="PTHR43433">
    <property type="entry name" value="HYDROLASE, ALPHA/BETA FOLD FAMILY PROTEIN"/>
    <property type="match status" value="1"/>
</dbReference>
<gene>
    <name evidence="2" type="ORF">GCM10011505_14800</name>
</gene>
<dbReference type="GO" id="GO:0016787">
    <property type="term" value="F:hydrolase activity"/>
    <property type="evidence" value="ECO:0007669"/>
    <property type="project" value="UniProtKB-KW"/>
</dbReference>
<accession>A0ABQ1IC72</accession>
<protein>
    <submittedName>
        <fullName evidence="2">Alpha/beta hydrolase</fullName>
    </submittedName>
</protein>
<dbReference type="InterPro" id="IPR050471">
    <property type="entry name" value="AB_hydrolase"/>
</dbReference>
<comment type="caution">
    <text evidence="2">The sequence shown here is derived from an EMBL/GenBank/DDBJ whole genome shotgun (WGS) entry which is preliminary data.</text>
</comment>
<dbReference type="EMBL" id="BMDZ01000012">
    <property type="protein sequence ID" value="GGB34397.1"/>
    <property type="molecule type" value="Genomic_DNA"/>
</dbReference>
<organism evidence="2 3">
    <name type="scientific">Tistrella bauzanensis</name>
    <dbReference type="NCBI Taxonomy" id="657419"/>
    <lineage>
        <taxon>Bacteria</taxon>
        <taxon>Pseudomonadati</taxon>
        <taxon>Pseudomonadota</taxon>
        <taxon>Alphaproteobacteria</taxon>
        <taxon>Geminicoccales</taxon>
        <taxon>Geminicoccaceae</taxon>
        <taxon>Tistrella</taxon>
    </lineage>
</organism>
<dbReference type="SUPFAM" id="SSF53474">
    <property type="entry name" value="alpha/beta-Hydrolases"/>
    <property type="match status" value="1"/>
</dbReference>
<dbReference type="InterPro" id="IPR000073">
    <property type="entry name" value="AB_hydrolase_1"/>
</dbReference>
<proteinExistence type="predicted"/>
<dbReference type="Pfam" id="PF00561">
    <property type="entry name" value="Abhydrolase_1"/>
    <property type="match status" value="1"/>
</dbReference>
<dbReference type="Gene3D" id="3.40.50.1820">
    <property type="entry name" value="alpha/beta hydrolase"/>
    <property type="match status" value="1"/>
</dbReference>
<keyword evidence="2" id="KW-0378">Hydrolase</keyword>
<evidence type="ECO:0000313" key="2">
    <source>
        <dbReference type="EMBL" id="GGB34397.1"/>
    </source>
</evidence>
<sequence length="298" mass="31158">MTVIETRLVDLDHMTIACAELAPEVPEGLPVPDGCPVIFINGLSMQATDWPAALLDAVRRTHPVVVFDNRDAGLSSAFGPVVLGDQGAPPATPYTLYDMAADTVALLDHLGYDRMHLVGYSMGGRIAQIIAANHPGRVASLACMMSSGGQRRVEAAAEVRDALGAARAESLLRAPDVALFVAQSRLLDGTALTAGDDEHRDRIEAAVARSYRPLGTGRQMAAVEAAGDRADLLGRITCPTLFIHGTADPVVPFAQAAQGAARIAGARLHPIEGLGHLPTRAALDRIIAPLVAHIGLAG</sequence>
<name>A0ABQ1IC72_9PROT</name>
<evidence type="ECO:0000313" key="3">
    <source>
        <dbReference type="Proteomes" id="UP000603352"/>
    </source>
</evidence>
<dbReference type="PANTHER" id="PTHR43433:SF5">
    <property type="entry name" value="AB HYDROLASE-1 DOMAIN-CONTAINING PROTEIN"/>
    <property type="match status" value="1"/>
</dbReference>
<evidence type="ECO:0000259" key="1">
    <source>
        <dbReference type="Pfam" id="PF00561"/>
    </source>
</evidence>